<keyword evidence="9" id="KW-0862">Zinc</keyword>
<evidence type="ECO:0000256" key="3">
    <source>
        <dbReference type="ARBA" id="ARBA00008704"/>
    </source>
</evidence>
<proteinExistence type="inferred from homology"/>
<evidence type="ECO:0000313" key="18">
    <source>
        <dbReference type="Proteomes" id="UP001353858"/>
    </source>
</evidence>
<organism evidence="17 18">
    <name type="scientific">Aquatica leii</name>
    <dbReference type="NCBI Taxonomy" id="1421715"/>
    <lineage>
        <taxon>Eukaryota</taxon>
        <taxon>Metazoa</taxon>
        <taxon>Ecdysozoa</taxon>
        <taxon>Arthropoda</taxon>
        <taxon>Hexapoda</taxon>
        <taxon>Insecta</taxon>
        <taxon>Pterygota</taxon>
        <taxon>Neoptera</taxon>
        <taxon>Endopterygota</taxon>
        <taxon>Coleoptera</taxon>
        <taxon>Polyphaga</taxon>
        <taxon>Elateriformia</taxon>
        <taxon>Elateroidea</taxon>
        <taxon>Lampyridae</taxon>
        <taxon>Luciolinae</taxon>
        <taxon>Aquatica</taxon>
    </lineage>
</organism>
<evidence type="ECO:0000256" key="10">
    <source>
        <dbReference type="ARBA" id="ARBA00022927"/>
    </source>
</evidence>
<dbReference type="PANTHER" id="PTHR12888">
    <property type="entry name" value="PEROXISOME ASSEMBLY PROTEIN 12 PEROXIN-12"/>
    <property type="match status" value="1"/>
</dbReference>
<gene>
    <name evidence="17" type="ORF">RN001_011338</name>
</gene>
<keyword evidence="7" id="KW-0479">Metal-binding</keyword>
<comment type="function">
    <text evidence="15">Component of a retrotranslocation channel required for peroxisome organization by mediating export of the PEX5 receptor from peroxisomes to the cytosol, thereby promoting PEX5 recycling.</text>
</comment>
<dbReference type="InterPro" id="IPR017375">
    <property type="entry name" value="PEX12"/>
</dbReference>
<keyword evidence="11" id="KW-1133">Transmembrane helix</keyword>
<dbReference type="AlphaFoldDB" id="A0AAN7P7S7"/>
<evidence type="ECO:0000256" key="7">
    <source>
        <dbReference type="ARBA" id="ARBA00022723"/>
    </source>
</evidence>
<dbReference type="InterPro" id="IPR001841">
    <property type="entry name" value="Znf_RING"/>
</dbReference>
<evidence type="ECO:0000256" key="13">
    <source>
        <dbReference type="ARBA" id="ARBA00023140"/>
    </source>
</evidence>
<evidence type="ECO:0000256" key="8">
    <source>
        <dbReference type="ARBA" id="ARBA00022771"/>
    </source>
</evidence>
<dbReference type="Gene3D" id="3.30.40.10">
    <property type="entry name" value="Zinc/RING finger domain, C3HC4 (zinc finger)"/>
    <property type="match status" value="1"/>
</dbReference>
<comment type="subcellular location">
    <subcellularLocation>
        <location evidence="1">Peroxisome membrane</location>
        <topology evidence="1">Multi-pass membrane protein</topology>
    </subcellularLocation>
</comment>
<dbReference type="InterPro" id="IPR006845">
    <property type="entry name" value="Pex_N"/>
</dbReference>
<evidence type="ECO:0000256" key="12">
    <source>
        <dbReference type="ARBA" id="ARBA00023136"/>
    </source>
</evidence>
<dbReference type="Proteomes" id="UP001353858">
    <property type="component" value="Unassembled WGS sequence"/>
</dbReference>
<dbReference type="EMBL" id="JARPUR010000004">
    <property type="protein sequence ID" value="KAK4878832.1"/>
    <property type="molecule type" value="Genomic_DNA"/>
</dbReference>
<dbReference type="Pfam" id="PF04757">
    <property type="entry name" value="Pex2_Pex12"/>
    <property type="match status" value="1"/>
</dbReference>
<evidence type="ECO:0000256" key="9">
    <source>
        <dbReference type="ARBA" id="ARBA00022833"/>
    </source>
</evidence>
<evidence type="ECO:0000256" key="11">
    <source>
        <dbReference type="ARBA" id="ARBA00022989"/>
    </source>
</evidence>
<comment type="similarity">
    <text evidence="3 15">Belongs to the pex2/pex10/pex12 family.</text>
</comment>
<dbReference type="GO" id="GO:0004842">
    <property type="term" value="F:ubiquitin-protein transferase activity"/>
    <property type="evidence" value="ECO:0007669"/>
    <property type="project" value="TreeGrafter"/>
</dbReference>
<dbReference type="GO" id="GO:1990429">
    <property type="term" value="C:peroxisomal importomer complex"/>
    <property type="evidence" value="ECO:0007669"/>
    <property type="project" value="TreeGrafter"/>
</dbReference>
<dbReference type="SUPFAM" id="SSF57850">
    <property type="entry name" value="RING/U-box"/>
    <property type="match status" value="1"/>
</dbReference>
<evidence type="ECO:0000256" key="4">
    <source>
        <dbReference type="ARBA" id="ARBA00018980"/>
    </source>
</evidence>
<dbReference type="GO" id="GO:0008270">
    <property type="term" value="F:zinc ion binding"/>
    <property type="evidence" value="ECO:0007669"/>
    <property type="project" value="UniProtKB-KW"/>
</dbReference>
<evidence type="ECO:0000256" key="6">
    <source>
        <dbReference type="ARBA" id="ARBA00022692"/>
    </source>
</evidence>
<keyword evidence="10" id="KW-0653">Protein transport</keyword>
<feature type="domain" description="RING-type" evidence="16">
    <location>
        <begin position="270"/>
        <end position="308"/>
    </location>
</feature>
<evidence type="ECO:0000313" key="17">
    <source>
        <dbReference type="EMBL" id="KAK4878832.1"/>
    </source>
</evidence>
<dbReference type="SMART" id="SM00184">
    <property type="entry name" value="RING"/>
    <property type="match status" value="1"/>
</dbReference>
<keyword evidence="6" id="KW-0812">Transmembrane</keyword>
<evidence type="ECO:0000256" key="14">
    <source>
        <dbReference type="ARBA" id="ARBA00029692"/>
    </source>
</evidence>
<keyword evidence="5" id="KW-0813">Transport</keyword>
<dbReference type="InterPro" id="IPR013083">
    <property type="entry name" value="Znf_RING/FYVE/PHD"/>
</dbReference>
<comment type="caution">
    <text evidence="17">The sequence shown here is derived from an EMBL/GenBank/DDBJ whole genome shotgun (WGS) entry which is preliminary data.</text>
</comment>
<keyword evidence="12 15" id="KW-0472">Membrane</keyword>
<protein>
    <recommendedName>
        <fullName evidence="4 15">Peroxisome assembly protein 12</fullName>
    </recommendedName>
    <alternativeName>
        <fullName evidence="14 15">Peroxin-12</fullName>
    </alternativeName>
</protein>
<dbReference type="PANTHER" id="PTHR12888:SF0">
    <property type="entry name" value="PEROXISOME ASSEMBLY PROTEIN 12"/>
    <property type="match status" value="1"/>
</dbReference>
<dbReference type="GO" id="GO:0005778">
    <property type="term" value="C:peroxisomal membrane"/>
    <property type="evidence" value="ECO:0007669"/>
    <property type="project" value="UniProtKB-SubCell"/>
</dbReference>
<evidence type="ECO:0000256" key="5">
    <source>
        <dbReference type="ARBA" id="ARBA00022448"/>
    </source>
</evidence>
<dbReference type="PIRSF" id="PIRSF038074">
    <property type="entry name" value="Peroxisome_assembly_p12"/>
    <property type="match status" value="1"/>
</dbReference>
<dbReference type="GO" id="GO:0016558">
    <property type="term" value="P:protein import into peroxisome matrix"/>
    <property type="evidence" value="ECO:0007669"/>
    <property type="project" value="UniProtKB-UniRule"/>
</dbReference>
<keyword evidence="13 15" id="KW-0576">Peroxisome</keyword>
<reference evidence="18" key="1">
    <citation type="submission" date="2023-01" db="EMBL/GenBank/DDBJ databases">
        <title>Key to firefly adult light organ development and bioluminescence: homeobox transcription factors regulate luciferase expression and transportation to peroxisome.</title>
        <authorList>
            <person name="Fu X."/>
        </authorList>
    </citation>
    <scope>NUCLEOTIDE SEQUENCE [LARGE SCALE GENOMIC DNA]</scope>
</reference>
<name>A0AAN7P7S7_9COLE</name>
<evidence type="ECO:0000256" key="15">
    <source>
        <dbReference type="PIRNR" id="PIRNR038074"/>
    </source>
</evidence>
<accession>A0AAN7P7S7</accession>
<keyword evidence="8" id="KW-0863">Zinc-finger</keyword>
<sequence length="325" mass="37619">MAANVAHYTATYDVKPSIFDVIAHRSLNDVIHPAFRKIALFLATASPNRFGWLTHYYDEVFLVLNGFLQEHYLRTKDAGFSEYFYGLQRISTKTKSLTDAERKLSLIFIVLLPYIKRKVDEKVQLYKLEHAENTLKKDVSGICKRLLMFTYTLYQITHRSLTFVQYLSYMSNSSEYQSLSLRLLKLKLVYASATVAPAFWSALIRGNLSLNDFRKGFFENSLQSFLELLSFFMQFLQVWNEEQSNYNFSALPNVPPPPLDRKSGDYKGRCPLCLQNWKIPTVLPVSGYVFCFPCIVKHLQTQHRCPVTNLPAKPLDVVRLYDAEN</sequence>
<evidence type="ECO:0000256" key="1">
    <source>
        <dbReference type="ARBA" id="ARBA00004585"/>
    </source>
</evidence>
<dbReference type="FunFam" id="3.30.40.10:FF:000634">
    <property type="entry name" value="Peroxisome assembly protein 12"/>
    <property type="match status" value="1"/>
</dbReference>
<keyword evidence="18" id="KW-1185">Reference proteome</keyword>
<evidence type="ECO:0000256" key="2">
    <source>
        <dbReference type="ARBA" id="ARBA00004906"/>
    </source>
</evidence>
<dbReference type="CDD" id="cd16451">
    <property type="entry name" value="mRING_PEX12"/>
    <property type="match status" value="1"/>
</dbReference>
<dbReference type="GO" id="GO:0006513">
    <property type="term" value="P:protein monoubiquitination"/>
    <property type="evidence" value="ECO:0007669"/>
    <property type="project" value="TreeGrafter"/>
</dbReference>
<comment type="pathway">
    <text evidence="2">Protein modification; protein ubiquitination.</text>
</comment>
<evidence type="ECO:0000259" key="16">
    <source>
        <dbReference type="SMART" id="SM00184"/>
    </source>
</evidence>